<gene>
    <name evidence="7" type="primary">109581572</name>
</gene>
<dbReference type="PANTHER" id="PTHR24416:SF631">
    <property type="entry name" value="SERINE_THREONINE_TYROSINE KINASE 1"/>
    <property type="match status" value="1"/>
</dbReference>
<feature type="signal peptide" evidence="4">
    <location>
        <begin position="1"/>
        <end position="32"/>
    </location>
</feature>
<organism evidence="7 8">
    <name type="scientific">Amphimedon queenslandica</name>
    <name type="common">Sponge</name>
    <dbReference type="NCBI Taxonomy" id="400682"/>
    <lineage>
        <taxon>Eukaryota</taxon>
        <taxon>Metazoa</taxon>
        <taxon>Porifera</taxon>
        <taxon>Demospongiae</taxon>
        <taxon>Heteroscleromorpha</taxon>
        <taxon>Haplosclerida</taxon>
        <taxon>Niphatidae</taxon>
        <taxon>Amphimedon</taxon>
    </lineage>
</organism>
<feature type="domain" description="Sushi" evidence="6">
    <location>
        <begin position="295"/>
        <end position="352"/>
    </location>
</feature>
<proteinExistence type="predicted"/>
<sequence length="982" mass="108875">MYCVGVLKSFSFNKMYFFFACCLFAVFSRVDCSCQIGSTHDLPRSQYETVWPTTWPAISLPNQTISMRGKWILNTAFPADCEGAINSYSIKYYNGYMQNGVIYYVNIAIWKKIGNVPVYVKDHYSLFQFSFTGKTKRGKGLFVQLNIPIHKIIDITKGSVIGIYFKEPNPLPLIGISSLKNNRRDTDADYSIVCLSNGTKESLQISCHQNNALVLRNTLVMYAKATLGSFANVNCGQPQNEFGMQCTLLNGTTMAGDTAICRCINTAGIINQYQKYITCQGNGKWSTFTCPSLTTECPDPGEPNNGWRTGDKFSSGSIVTYHCFFGYKLIGSSVSYCLPFHHWNSSVPTCQLISCGPPSQIINGYSIGNKYNYGSKVQFICYPGYMIKEQSSIVPSVIVCNEDGEWSGNTPICHVIYCEHPVVPQNGILSYTNVSVNSTVNYTCQAGYTLSGVDSITCETNGEWSNKTAPTCIASHSPPFICNGTTALYYNKSYTWSSDIITCTGDLHSSQITITPSIGYTTKPNTSSGVGIAVGVTFAILIVLGGCGSIVGLLMFLRIRKKTGNCQLKCSTVQSLFLKFFVGHSDFHEANTQASIGRLESSEYELNLVNIIYEGRECVQEQGQGHLGGGDHSDYSTLICTVTDLEVEDENTTKMYHTPGDNMIEIYGQIRKSNVPLIKFDKLMLCNSGQFSCANFLRGRWEQPNGVVMDVAVKIIKGETSQKEKLQLLKEAAIMSQFNHPHIIKLLAIVDDENSPTIIIEFMNKGSLQGALVNLKANGEVSPHAPYLLLSYCRQICLGMQYLSRKGFVHKSLAARNILVSSENICKINFSFEDENYSYMSQRGTITAVKWLSPEVLNDKKHSTASDVWSYGCLLYEIWSIGQKPYEKDTCIAAVKKIYSDERLPPPPGCPKAIYSLMISCWHPIAECRPGFTEIKMLLMQPDKTVVNIPLSALSSHPQAGCLGAHLKAGENMYTDLRKKYL</sequence>
<keyword evidence="3" id="KW-0472">Membrane</keyword>
<keyword evidence="4" id="KW-0732">Signal</keyword>
<dbReference type="InterPro" id="IPR000719">
    <property type="entry name" value="Prot_kinase_dom"/>
</dbReference>
<dbReference type="GO" id="GO:0005886">
    <property type="term" value="C:plasma membrane"/>
    <property type="evidence" value="ECO:0007669"/>
    <property type="project" value="TreeGrafter"/>
</dbReference>
<dbReference type="GO" id="GO:0043235">
    <property type="term" value="C:receptor complex"/>
    <property type="evidence" value="ECO:0007669"/>
    <property type="project" value="TreeGrafter"/>
</dbReference>
<reference evidence="7" key="2">
    <citation type="submission" date="2024-06" db="UniProtKB">
        <authorList>
            <consortium name="EnsemblMetazoa"/>
        </authorList>
    </citation>
    <scope>IDENTIFICATION</scope>
</reference>
<feature type="chain" id="PRO_5042818831" description="Receptor protein-tyrosine kinase" evidence="4">
    <location>
        <begin position="33"/>
        <end position="982"/>
    </location>
</feature>
<dbReference type="InterPro" id="IPR000436">
    <property type="entry name" value="Sushi_SCR_CCP_dom"/>
</dbReference>
<dbReference type="Pfam" id="PF00084">
    <property type="entry name" value="Sushi"/>
    <property type="match status" value="3"/>
</dbReference>
<keyword evidence="3" id="KW-0812">Transmembrane</keyword>
<dbReference type="Gene3D" id="2.10.70.10">
    <property type="entry name" value="Complement Module, domain 1"/>
    <property type="match status" value="3"/>
</dbReference>
<keyword evidence="1 2" id="KW-1015">Disulfide bond</keyword>
<dbReference type="PROSITE" id="PS50011">
    <property type="entry name" value="PROTEIN_KINASE_DOM"/>
    <property type="match status" value="1"/>
</dbReference>
<dbReference type="PANTHER" id="PTHR24416">
    <property type="entry name" value="TYROSINE-PROTEIN KINASE RECEPTOR"/>
    <property type="match status" value="1"/>
</dbReference>
<dbReference type="Proteomes" id="UP000007879">
    <property type="component" value="Unassembled WGS sequence"/>
</dbReference>
<evidence type="ECO:0000256" key="4">
    <source>
        <dbReference type="SAM" id="SignalP"/>
    </source>
</evidence>
<evidence type="ECO:0000256" key="2">
    <source>
        <dbReference type="PROSITE-ProRule" id="PRU00302"/>
    </source>
</evidence>
<dbReference type="InterPro" id="IPR001245">
    <property type="entry name" value="Ser-Thr/Tyr_kinase_cat_dom"/>
</dbReference>
<dbReference type="Gene3D" id="1.10.510.10">
    <property type="entry name" value="Transferase(Phosphotransferase) domain 1"/>
    <property type="match status" value="1"/>
</dbReference>
<dbReference type="CDD" id="cd00033">
    <property type="entry name" value="CCP"/>
    <property type="match status" value="3"/>
</dbReference>
<evidence type="ECO:0008006" key="9">
    <source>
        <dbReference type="Google" id="ProtNLM"/>
    </source>
</evidence>
<dbReference type="AlphaFoldDB" id="A0AAN0J3V0"/>
<keyword evidence="3" id="KW-1133">Transmembrane helix</keyword>
<feature type="domain" description="Sushi" evidence="6">
    <location>
        <begin position="416"/>
        <end position="474"/>
    </location>
</feature>
<dbReference type="GO" id="GO:0007169">
    <property type="term" value="P:cell surface receptor protein tyrosine kinase signaling pathway"/>
    <property type="evidence" value="ECO:0007669"/>
    <property type="project" value="TreeGrafter"/>
</dbReference>
<feature type="disulfide bond" evidence="2">
    <location>
        <begin position="323"/>
        <end position="350"/>
    </location>
</feature>
<protein>
    <recommendedName>
        <fullName evidence="9">Receptor protein-tyrosine kinase</fullName>
    </recommendedName>
</protein>
<dbReference type="PROSITE" id="PS50923">
    <property type="entry name" value="SUSHI"/>
    <property type="match status" value="3"/>
</dbReference>
<evidence type="ECO:0000313" key="8">
    <source>
        <dbReference type="Proteomes" id="UP000007879"/>
    </source>
</evidence>
<feature type="domain" description="Sushi" evidence="6">
    <location>
        <begin position="353"/>
        <end position="415"/>
    </location>
</feature>
<dbReference type="GO" id="GO:0004714">
    <property type="term" value="F:transmembrane receptor protein tyrosine kinase activity"/>
    <property type="evidence" value="ECO:0007669"/>
    <property type="project" value="TreeGrafter"/>
</dbReference>
<feature type="transmembrane region" description="Helical" evidence="3">
    <location>
        <begin position="530"/>
        <end position="557"/>
    </location>
</feature>
<dbReference type="KEGG" id="aqu:109581572"/>
<evidence type="ECO:0000313" key="7">
    <source>
        <dbReference type="EnsemblMetazoa" id="XP_019851383.1"/>
    </source>
</evidence>
<keyword evidence="2" id="KW-0768">Sushi</keyword>
<dbReference type="PRINTS" id="PR00109">
    <property type="entry name" value="TYRKINASE"/>
</dbReference>
<dbReference type="SUPFAM" id="SSF56112">
    <property type="entry name" value="Protein kinase-like (PK-like)"/>
    <property type="match status" value="1"/>
</dbReference>
<comment type="caution">
    <text evidence="2">Lacks conserved residue(s) required for the propagation of feature annotation.</text>
</comment>
<evidence type="ECO:0000256" key="3">
    <source>
        <dbReference type="SAM" id="Phobius"/>
    </source>
</evidence>
<dbReference type="InterPro" id="IPR035976">
    <property type="entry name" value="Sushi/SCR/CCP_sf"/>
</dbReference>
<dbReference type="InterPro" id="IPR050122">
    <property type="entry name" value="RTK"/>
</dbReference>
<reference evidence="8" key="1">
    <citation type="journal article" date="2010" name="Nature">
        <title>The Amphimedon queenslandica genome and the evolution of animal complexity.</title>
        <authorList>
            <person name="Srivastava M."/>
            <person name="Simakov O."/>
            <person name="Chapman J."/>
            <person name="Fahey B."/>
            <person name="Gauthier M.E."/>
            <person name="Mitros T."/>
            <person name="Richards G.S."/>
            <person name="Conaco C."/>
            <person name="Dacre M."/>
            <person name="Hellsten U."/>
            <person name="Larroux C."/>
            <person name="Putnam N.H."/>
            <person name="Stanke M."/>
            <person name="Adamska M."/>
            <person name="Darling A."/>
            <person name="Degnan S.M."/>
            <person name="Oakley T.H."/>
            <person name="Plachetzki D.C."/>
            <person name="Zhai Y."/>
            <person name="Adamski M."/>
            <person name="Calcino A."/>
            <person name="Cummins S.F."/>
            <person name="Goodstein D.M."/>
            <person name="Harris C."/>
            <person name="Jackson D.J."/>
            <person name="Leys S.P."/>
            <person name="Shu S."/>
            <person name="Woodcroft B.J."/>
            <person name="Vervoort M."/>
            <person name="Kosik K.S."/>
            <person name="Manning G."/>
            <person name="Degnan B.M."/>
            <person name="Rokhsar D.S."/>
        </authorList>
    </citation>
    <scope>NUCLEOTIDE SEQUENCE [LARGE SCALE GENOMIC DNA]</scope>
</reference>
<keyword evidence="8" id="KW-1185">Reference proteome</keyword>
<feature type="domain" description="Protein kinase" evidence="5">
    <location>
        <begin position="680"/>
        <end position="940"/>
    </location>
</feature>
<dbReference type="CDD" id="cd00192">
    <property type="entry name" value="PTKc"/>
    <property type="match status" value="1"/>
</dbReference>
<name>A0AAN0J3V0_AMPQE</name>
<dbReference type="SMART" id="SM00032">
    <property type="entry name" value="CCP"/>
    <property type="match status" value="4"/>
</dbReference>
<dbReference type="Pfam" id="PF07714">
    <property type="entry name" value="PK_Tyr_Ser-Thr"/>
    <property type="match status" value="1"/>
</dbReference>
<evidence type="ECO:0000256" key="1">
    <source>
        <dbReference type="ARBA" id="ARBA00023157"/>
    </source>
</evidence>
<dbReference type="SUPFAM" id="SSF57535">
    <property type="entry name" value="Complement control module/SCR domain"/>
    <property type="match status" value="3"/>
</dbReference>
<accession>A0AAN0J3V0</accession>
<evidence type="ECO:0000259" key="5">
    <source>
        <dbReference type="PROSITE" id="PS50011"/>
    </source>
</evidence>
<evidence type="ECO:0000259" key="6">
    <source>
        <dbReference type="PROSITE" id="PS50923"/>
    </source>
</evidence>
<dbReference type="InterPro" id="IPR011009">
    <property type="entry name" value="Kinase-like_dom_sf"/>
</dbReference>
<dbReference type="EnsemblMetazoa" id="XM_019995824.1">
    <property type="protein sequence ID" value="XP_019851383.1"/>
    <property type="gene ID" value="LOC109581572"/>
</dbReference>
<dbReference type="GO" id="GO:0005524">
    <property type="term" value="F:ATP binding"/>
    <property type="evidence" value="ECO:0007669"/>
    <property type="project" value="InterPro"/>
</dbReference>